<gene>
    <name evidence="3" type="ORF">ACFQRF_24430</name>
</gene>
<dbReference type="SUPFAM" id="SSF55729">
    <property type="entry name" value="Acyl-CoA N-acyltransferases (Nat)"/>
    <property type="match status" value="1"/>
</dbReference>
<dbReference type="PANTHER" id="PTHR31438:SF1">
    <property type="entry name" value="LYSINE N-ACYLTRANSFERASE C17G9.06C-RELATED"/>
    <property type="match status" value="1"/>
</dbReference>
<keyword evidence="3" id="KW-0012">Acyltransferase</keyword>
<organism evidence="3 4">
    <name type="scientific">Marinactinospora rubrisoli</name>
    <dbReference type="NCBI Taxonomy" id="2715399"/>
    <lineage>
        <taxon>Bacteria</taxon>
        <taxon>Bacillati</taxon>
        <taxon>Actinomycetota</taxon>
        <taxon>Actinomycetes</taxon>
        <taxon>Streptosporangiales</taxon>
        <taxon>Nocardiopsidaceae</taxon>
        <taxon>Marinactinospora</taxon>
    </lineage>
</organism>
<dbReference type="InterPro" id="IPR000182">
    <property type="entry name" value="GNAT_dom"/>
</dbReference>
<comment type="caution">
    <text evidence="3">The sequence shown here is derived from an EMBL/GenBank/DDBJ whole genome shotgun (WGS) entry which is preliminary data.</text>
</comment>
<dbReference type="Proteomes" id="UP001596540">
    <property type="component" value="Unassembled WGS sequence"/>
</dbReference>
<dbReference type="Pfam" id="PF13523">
    <property type="entry name" value="Acetyltransf_8"/>
    <property type="match status" value="1"/>
</dbReference>
<protein>
    <submittedName>
        <fullName evidence="3">GNAT family N-acetyltransferase</fullName>
        <ecNumber evidence="3">2.3.1.-</ecNumber>
    </submittedName>
</protein>
<sequence>MHDPAQPARTPGGPLAFRPLGRRDFPLLLTWLLAPHVRAWWRGEPTTPEGVERSYGPQVDGTDPTRCFVLTLAGAPIGLVQCYRHADDPDWDRAVGVPAAAGLDYLIGDPRHCGAGIGTAAITAFTAAMFDMYPDVDVIVSAPQRDNRPSCRALEKAGFVLLDERVLDSGDPSDSGVSAVYGLRRRVPEA</sequence>
<name>A0ABW2KLM6_9ACTN</name>
<dbReference type="RefSeq" id="WP_379873525.1">
    <property type="nucleotide sequence ID" value="NZ_JBHTBH010000014.1"/>
</dbReference>
<dbReference type="InterPro" id="IPR016181">
    <property type="entry name" value="Acyl_CoA_acyltransferase"/>
</dbReference>
<feature type="domain" description="N-acetyltransferase" evidence="2">
    <location>
        <begin position="15"/>
        <end position="188"/>
    </location>
</feature>
<evidence type="ECO:0000313" key="3">
    <source>
        <dbReference type="EMBL" id="MFC7330886.1"/>
    </source>
</evidence>
<accession>A0ABW2KLM6</accession>
<keyword evidence="4" id="KW-1185">Reference proteome</keyword>
<dbReference type="Gene3D" id="3.40.630.30">
    <property type="match status" value="1"/>
</dbReference>
<dbReference type="EC" id="2.3.1.-" evidence="3"/>
<dbReference type="EMBL" id="JBHTBH010000014">
    <property type="protein sequence ID" value="MFC7330886.1"/>
    <property type="molecule type" value="Genomic_DNA"/>
</dbReference>
<dbReference type="GO" id="GO:0016746">
    <property type="term" value="F:acyltransferase activity"/>
    <property type="evidence" value="ECO:0007669"/>
    <property type="project" value="UniProtKB-KW"/>
</dbReference>
<keyword evidence="1" id="KW-0046">Antibiotic resistance</keyword>
<keyword evidence="3" id="KW-0808">Transferase</keyword>
<dbReference type="PANTHER" id="PTHR31438">
    <property type="entry name" value="LYSINE N-ACYLTRANSFERASE C17G9.06C-RELATED"/>
    <property type="match status" value="1"/>
</dbReference>
<proteinExistence type="predicted"/>
<evidence type="ECO:0000313" key="4">
    <source>
        <dbReference type="Proteomes" id="UP001596540"/>
    </source>
</evidence>
<dbReference type="PROSITE" id="PS51186">
    <property type="entry name" value="GNAT"/>
    <property type="match status" value="1"/>
</dbReference>
<reference evidence="4" key="1">
    <citation type="journal article" date="2019" name="Int. J. Syst. Evol. Microbiol.">
        <title>The Global Catalogue of Microorganisms (GCM) 10K type strain sequencing project: providing services to taxonomists for standard genome sequencing and annotation.</title>
        <authorList>
            <consortium name="The Broad Institute Genomics Platform"/>
            <consortium name="The Broad Institute Genome Sequencing Center for Infectious Disease"/>
            <person name="Wu L."/>
            <person name="Ma J."/>
        </authorList>
    </citation>
    <scope>NUCLEOTIDE SEQUENCE [LARGE SCALE GENOMIC DNA]</scope>
    <source>
        <strain evidence="4">CGMCC 4.7382</strain>
    </source>
</reference>
<evidence type="ECO:0000256" key="1">
    <source>
        <dbReference type="ARBA" id="ARBA00023251"/>
    </source>
</evidence>
<evidence type="ECO:0000259" key="2">
    <source>
        <dbReference type="PROSITE" id="PS51186"/>
    </source>
</evidence>